<name>A0ABR3K655_TRISP</name>
<organism evidence="1 2">
    <name type="scientific">Trichinella spiralis</name>
    <name type="common">Trichina worm</name>
    <dbReference type="NCBI Taxonomy" id="6334"/>
    <lineage>
        <taxon>Eukaryota</taxon>
        <taxon>Metazoa</taxon>
        <taxon>Ecdysozoa</taxon>
        <taxon>Nematoda</taxon>
        <taxon>Enoplea</taxon>
        <taxon>Dorylaimia</taxon>
        <taxon>Trichinellida</taxon>
        <taxon>Trichinellidae</taxon>
        <taxon>Trichinella</taxon>
    </lineage>
</organism>
<gene>
    <name evidence="1" type="ORF">TSPI_10126</name>
</gene>
<accession>A0ABR3K655</accession>
<protein>
    <submittedName>
        <fullName evidence="1">Threonine--tRNA ligase</fullName>
    </submittedName>
</protein>
<proteinExistence type="predicted"/>
<dbReference type="GO" id="GO:0016874">
    <property type="term" value="F:ligase activity"/>
    <property type="evidence" value="ECO:0007669"/>
    <property type="project" value="UniProtKB-KW"/>
</dbReference>
<dbReference type="Proteomes" id="UP001558632">
    <property type="component" value="Unassembled WGS sequence"/>
</dbReference>
<dbReference type="EMBL" id="JBEUSY010000467">
    <property type="protein sequence ID" value="KAL1230885.1"/>
    <property type="molecule type" value="Genomic_DNA"/>
</dbReference>
<keyword evidence="2" id="KW-1185">Reference proteome</keyword>
<keyword evidence="1" id="KW-0436">Ligase</keyword>
<comment type="caution">
    <text evidence="1">The sequence shown here is derived from an EMBL/GenBank/DDBJ whole genome shotgun (WGS) entry which is preliminary data.</text>
</comment>
<sequence length="82" mass="9306">MDYYIVDDLLVAQRLRDGYRDLGIIGYAVSGPNLCGSSIPIYEFFHPRLGMLQLQNGTEVTDLLRGTKGHVYFQGVSFYIWA</sequence>
<evidence type="ECO:0000313" key="1">
    <source>
        <dbReference type="EMBL" id="KAL1230885.1"/>
    </source>
</evidence>
<reference evidence="1 2" key="1">
    <citation type="submission" date="2024-07" db="EMBL/GenBank/DDBJ databases">
        <title>Enhanced genomic and transcriptomic resources for Trichinella pseudospiralis and T. spiralis underpin the discovery of pronounced molecular differences between stages and species.</title>
        <authorList>
            <person name="Pasi K.K."/>
            <person name="La Rosa G."/>
            <person name="Gomez-Morales M.A."/>
            <person name="Tosini F."/>
            <person name="Sumanam S."/>
            <person name="Young N.D."/>
            <person name="Chang B.C."/>
            <person name="Robin G.B."/>
        </authorList>
    </citation>
    <scope>NUCLEOTIDE SEQUENCE [LARGE SCALE GENOMIC DNA]</scope>
    <source>
        <strain evidence="1">ISS534</strain>
    </source>
</reference>
<evidence type="ECO:0000313" key="2">
    <source>
        <dbReference type="Proteomes" id="UP001558632"/>
    </source>
</evidence>